<dbReference type="InterPro" id="IPR050832">
    <property type="entry name" value="Bact_Acetyltransf"/>
</dbReference>
<dbReference type="CDD" id="cd04301">
    <property type="entry name" value="NAT_SF"/>
    <property type="match status" value="1"/>
</dbReference>
<dbReference type="InterPro" id="IPR016181">
    <property type="entry name" value="Acyl_CoA_acyltransferase"/>
</dbReference>
<dbReference type="PANTHER" id="PTHR43877">
    <property type="entry name" value="AMINOALKYLPHOSPHONATE N-ACETYLTRANSFERASE-RELATED-RELATED"/>
    <property type="match status" value="1"/>
</dbReference>
<proteinExistence type="predicted"/>
<dbReference type="GO" id="GO:0016746">
    <property type="term" value="F:acyltransferase activity"/>
    <property type="evidence" value="ECO:0007669"/>
    <property type="project" value="UniProtKB-KW"/>
</dbReference>
<dbReference type="SUPFAM" id="SSF55729">
    <property type="entry name" value="Acyl-CoA N-acyltransferases (Nat)"/>
    <property type="match status" value="1"/>
</dbReference>
<dbReference type="Pfam" id="PF00583">
    <property type="entry name" value="Acetyltransf_1"/>
    <property type="match status" value="1"/>
</dbReference>
<accession>A0ABW5GTG9</accession>
<dbReference type="PROSITE" id="PS51186">
    <property type="entry name" value="GNAT"/>
    <property type="match status" value="1"/>
</dbReference>
<dbReference type="EMBL" id="JBHUKU010000024">
    <property type="protein sequence ID" value="MFD2464170.1"/>
    <property type="molecule type" value="Genomic_DNA"/>
</dbReference>
<reference evidence="5" key="1">
    <citation type="journal article" date="2019" name="Int. J. Syst. Evol. Microbiol.">
        <title>The Global Catalogue of Microorganisms (GCM) 10K type strain sequencing project: providing services to taxonomists for standard genome sequencing and annotation.</title>
        <authorList>
            <consortium name="The Broad Institute Genomics Platform"/>
            <consortium name="The Broad Institute Genome Sequencing Center for Infectious Disease"/>
            <person name="Wu L."/>
            <person name="Ma J."/>
        </authorList>
    </citation>
    <scope>NUCLEOTIDE SEQUENCE [LARGE SCALE GENOMIC DNA]</scope>
    <source>
        <strain evidence="5">CGMCC 4.7643</strain>
    </source>
</reference>
<dbReference type="PANTHER" id="PTHR43877:SF2">
    <property type="entry name" value="AMINOALKYLPHOSPHONATE N-ACETYLTRANSFERASE-RELATED"/>
    <property type="match status" value="1"/>
</dbReference>
<dbReference type="InterPro" id="IPR000182">
    <property type="entry name" value="GNAT_dom"/>
</dbReference>
<evidence type="ECO:0000313" key="5">
    <source>
        <dbReference type="Proteomes" id="UP001597419"/>
    </source>
</evidence>
<keyword evidence="1 4" id="KW-0808">Transferase</keyword>
<comment type="caution">
    <text evidence="4">The sequence shown here is derived from an EMBL/GenBank/DDBJ whole genome shotgun (WGS) entry which is preliminary data.</text>
</comment>
<evidence type="ECO:0000256" key="2">
    <source>
        <dbReference type="ARBA" id="ARBA00023315"/>
    </source>
</evidence>
<protein>
    <submittedName>
        <fullName evidence="4">GNAT family N-acetyltransferase</fullName>
        <ecNumber evidence="4">2.3.-.-</ecNumber>
    </submittedName>
</protein>
<name>A0ABW5GTG9_9PSEU</name>
<keyword evidence="5" id="KW-1185">Reference proteome</keyword>
<keyword evidence="2 4" id="KW-0012">Acyltransferase</keyword>
<evidence type="ECO:0000313" key="4">
    <source>
        <dbReference type="EMBL" id="MFD2464170.1"/>
    </source>
</evidence>
<dbReference type="RefSeq" id="WP_345407799.1">
    <property type="nucleotide sequence ID" value="NZ_BAABHG010000023.1"/>
</dbReference>
<feature type="domain" description="N-acetyltransferase" evidence="3">
    <location>
        <begin position="12"/>
        <end position="175"/>
    </location>
</feature>
<gene>
    <name evidence="4" type="ORF">ACFSYJ_36520</name>
</gene>
<dbReference type="Gene3D" id="3.40.630.30">
    <property type="match status" value="1"/>
</dbReference>
<organism evidence="4 5">
    <name type="scientific">Amycolatopsis samaneae</name>
    <dbReference type="NCBI Taxonomy" id="664691"/>
    <lineage>
        <taxon>Bacteria</taxon>
        <taxon>Bacillati</taxon>
        <taxon>Actinomycetota</taxon>
        <taxon>Actinomycetes</taxon>
        <taxon>Pseudonocardiales</taxon>
        <taxon>Pseudonocardiaceae</taxon>
        <taxon>Amycolatopsis</taxon>
    </lineage>
</organism>
<evidence type="ECO:0000259" key="3">
    <source>
        <dbReference type="PROSITE" id="PS51186"/>
    </source>
</evidence>
<evidence type="ECO:0000256" key="1">
    <source>
        <dbReference type="ARBA" id="ARBA00022679"/>
    </source>
</evidence>
<dbReference type="Proteomes" id="UP001597419">
    <property type="component" value="Unassembled WGS sequence"/>
</dbReference>
<dbReference type="EC" id="2.3.-.-" evidence="4"/>
<sequence length="184" mass="20123">MVLLNVMLSGSQQARALESEDGPALQDLLERCDDYSRLSFGIPTGSADAQSQFLEGLQYVPAERKHLLGCYSGDRLVAAVDLLEDYPEHGTAVLGMVVVEPERRGQGLGTDILLGLSSELAGRGIRRLRVDCHVAENTEAVRWLERLGFEELSRAQITVAAGQTRSRVLWMAELPLRTKEGTGS</sequence>